<dbReference type="GO" id="GO:0032755">
    <property type="term" value="P:positive regulation of interleukin-6 production"/>
    <property type="evidence" value="ECO:0007669"/>
    <property type="project" value="UniProtKB-ARBA"/>
</dbReference>
<accession>A0A9D3S0U8</accession>
<feature type="region of interest" description="Disordered" evidence="22">
    <location>
        <begin position="391"/>
        <end position="420"/>
    </location>
</feature>
<dbReference type="GO" id="GO:0005741">
    <property type="term" value="C:mitochondrial outer membrane"/>
    <property type="evidence" value="ECO:0007669"/>
    <property type="project" value="UniProtKB-SubCell"/>
</dbReference>
<feature type="compositionally biased region" description="Polar residues" evidence="22">
    <location>
        <begin position="146"/>
        <end position="162"/>
    </location>
</feature>
<keyword evidence="18" id="KW-0449">Lipoprotein</keyword>
<evidence type="ECO:0000256" key="3">
    <source>
        <dbReference type="ARBA" id="ARBA00022481"/>
    </source>
</evidence>
<dbReference type="Gene3D" id="1.10.533.10">
    <property type="entry name" value="Death Domain, Fas"/>
    <property type="match status" value="1"/>
</dbReference>
<evidence type="ECO:0000256" key="7">
    <source>
        <dbReference type="ARBA" id="ARBA00022588"/>
    </source>
</evidence>
<evidence type="ECO:0000256" key="17">
    <source>
        <dbReference type="ARBA" id="ARBA00023140"/>
    </source>
</evidence>
<evidence type="ECO:0000256" key="6">
    <source>
        <dbReference type="ARBA" id="ARBA00022581"/>
    </source>
</evidence>
<feature type="region of interest" description="Disordered" evidence="22">
    <location>
        <begin position="233"/>
        <end position="326"/>
    </location>
</feature>
<evidence type="ECO:0000256" key="22">
    <source>
        <dbReference type="SAM" id="MobiDB-lite"/>
    </source>
</evidence>
<evidence type="ECO:0000256" key="19">
    <source>
        <dbReference type="ARBA" id="ARBA00071084"/>
    </source>
</evidence>
<keyword evidence="11" id="KW-0391">Immunity</keyword>
<dbReference type="GO" id="GO:0002230">
    <property type="term" value="P:positive regulation of defense response to virus by host"/>
    <property type="evidence" value="ECO:0007669"/>
    <property type="project" value="UniProtKB-ARBA"/>
</dbReference>
<dbReference type="GO" id="GO:0002753">
    <property type="term" value="P:cytoplasmic pattern recognition receptor signaling pathway"/>
    <property type="evidence" value="ECO:0007669"/>
    <property type="project" value="UniProtKB-ARBA"/>
</dbReference>
<keyword evidence="3" id="KW-0488">Methylation</keyword>
<keyword evidence="7" id="KW-0399">Innate immunity</keyword>
<dbReference type="GO" id="GO:0070585">
    <property type="term" value="P:protein localization to mitochondrion"/>
    <property type="evidence" value="ECO:0007669"/>
    <property type="project" value="UniProtKB-ARBA"/>
</dbReference>
<comment type="caution">
    <text evidence="24">The sequence shown here is derived from an EMBL/GenBank/DDBJ whole genome shotgun (WGS) entry which is preliminary data.</text>
</comment>
<evidence type="ECO:0000256" key="20">
    <source>
        <dbReference type="ARBA" id="ARBA00082620"/>
    </source>
</evidence>
<feature type="domain" description="Caspase recruitment" evidence="23">
    <location>
        <begin position="9"/>
        <end position="92"/>
    </location>
</feature>
<evidence type="ECO:0000256" key="13">
    <source>
        <dbReference type="ARBA" id="ARBA00023118"/>
    </source>
</evidence>
<evidence type="ECO:0000256" key="9">
    <source>
        <dbReference type="ARBA" id="ARBA00022787"/>
    </source>
</evidence>
<dbReference type="AlphaFoldDB" id="A0A9D3S0U8"/>
<keyword evidence="12" id="KW-1133">Transmembrane helix</keyword>
<evidence type="ECO:0000313" key="24">
    <source>
        <dbReference type="EMBL" id="KAG5848396.1"/>
    </source>
</evidence>
<keyword evidence="9" id="KW-1000">Mitochondrion outer membrane</keyword>
<evidence type="ECO:0000256" key="5">
    <source>
        <dbReference type="ARBA" id="ARBA00022553"/>
    </source>
</evidence>
<dbReference type="Pfam" id="PF16739">
    <property type="entry name" value="CARD_2"/>
    <property type="match status" value="1"/>
</dbReference>
<reference evidence="24" key="1">
    <citation type="submission" date="2021-01" db="EMBL/GenBank/DDBJ databases">
        <title>A chromosome-scale assembly of European eel, Anguilla anguilla.</title>
        <authorList>
            <person name="Henkel C."/>
            <person name="Jong-Raadsen S.A."/>
            <person name="Dufour S."/>
            <person name="Weltzien F.-A."/>
            <person name="Palstra A.P."/>
            <person name="Pelster B."/>
            <person name="Spaink H.P."/>
            <person name="Van Den Thillart G.E."/>
            <person name="Jansen H."/>
            <person name="Zahm M."/>
            <person name="Klopp C."/>
            <person name="Cedric C."/>
            <person name="Louis A."/>
            <person name="Berthelot C."/>
            <person name="Parey E."/>
            <person name="Roest Crollius H."/>
            <person name="Montfort J."/>
            <person name="Robinson-Rechavi M."/>
            <person name="Bucao C."/>
            <person name="Bouchez O."/>
            <person name="Gislard M."/>
            <person name="Lluch J."/>
            <person name="Milhes M."/>
            <person name="Lampietro C."/>
            <person name="Lopez Roques C."/>
            <person name="Donnadieu C."/>
            <person name="Braasch I."/>
            <person name="Desvignes T."/>
            <person name="Postlethwait J."/>
            <person name="Bobe J."/>
            <person name="Guiguen Y."/>
            <person name="Dirks R."/>
        </authorList>
    </citation>
    <scope>NUCLEOTIDE SEQUENCE</scope>
    <source>
        <strain evidence="24">Tag_6206</strain>
        <tissue evidence="24">Liver</tissue>
    </source>
</reference>
<dbReference type="SMR" id="A0A9D3S0U8"/>
<dbReference type="GO" id="GO:0035591">
    <property type="term" value="F:signaling adaptor activity"/>
    <property type="evidence" value="ECO:0007669"/>
    <property type="project" value="UniProtKB-ARBA"/>
</dbReference>
<feature type="compositionally biased region" description="Polar residues" evidence="22">
    <location>
        <begin position="261"/>
        <end position="270"/>
    </location>
</feature>
<evidence type="ECO:0000313" key="25">
    <source>
        <dbReference type="Proteomes" id="UP001044222"/>
    </source>
</evidence>
<proteinExistence type="predicted"/>
<keyword evidence="14" id="KW-0496">Mitochondrion</keyword>
<keyword evidence="25" id="KW-1185">Reference proteome</keyword>
<keyword evidence="16" id="KW-0564">Palmitate</keyword>
<dbReference type="CDD" id="cd08811">
    <property type="entry name" value="CARD_IPS1"/>
    <property type="match status" value="1"/>
</dbReference>
<dbReference type="InterPro" id="IPR042144">
    <property type="entry name" value="CARD_IPS1"/>
</dbReference>
<dbReference type="GO" id="GO:0045071">
    <property type="term" value="P:negative regulation of viral genome replication"/>
    <property type="evidence" value="ECO:0007669"/>
    <property type="project" value="UniProtKB-ARBA"/>
</dbReference>
<dbReference type="FunFam" id="1.10.533.10:FF:000063">
    <property type="entry name" value="Mitochondrial antiviral-signaling protein"/>
    <property type="match status" value="1"/>
</dbReference>
<keyword evidence="8" id="KW-0812">Transmembrane</keyword>
<keyword evidence="4" id="KW-1017">Isopeptide bond</keyword>
<dbReference type="EMBL" id="JAFIRN010000005">
    <property type="protein sequence ID" value="KAG5848396.1"/>
    <property type="molecule type" value="Genomic_DNA"/>
</dbReference>
<keyword evidence="17" id="KW-0576">Peroxisome</keyword>
<dbReference type="GO" id="GO:1900227">
    <property type="term" value="P:positive regulation of NLRP3 inflammasome complex assembly"/>
    <property type="evidence" value="ECO:0007669"/>
    <property type="project" value="UniProtKB-ARBA"/>
</dbReference>
<evidence type="ECO:0000256" key="2">
    <source>
        <dbReference type="ARBA" id="ARBA00004572"/>
    </source>
</evidence>
<keyword evidence="6" id="KW-0945">Host-virus interaction</keyword>
<keyword evidence="10" id="KW-0832">Ubl conjugation</keyword>
<comment type="subcellular location">
    <subcellularLocation>
        <location evidence="2">Mitochondrion outer membrane</location>
        <topology evidence="2">Single-pass membrane protein</topology>
    </subcellularLocation>
    <subcellularLocation>
        <location evidence="1">Peroxisome</location>
    </subcellularLocation>
</comment>
<evidence type="ECO:0000256" key="4">
    <source>
        <dbReference type="ARBA" id="ARBA00022499"/>
    </source>
</evidence>
<evidence type="ECO:0000256" key="15">
    <source>
        <dbReference type="ARBA" id="ARBA00023136"/>
    </source>
</evidence>
<feature type="compositionally biased region" description="Pro residues" evidence="22">
    <location>
        <begin position="314"/>
        <end position="326"/>
    </location>
</feature>
<dbReference type="InterPro" id="IPR011029">
    <property type="entry name" value="DEATH-like_dom_sf"/>
</dbReference>
<dbReference type="GO" id="GO:0051607">
    <property type="term" value="P:defense response to virus"/>
    <property type="evidence" value="ECO:0007669"/>
    <property type="project" value="UniProtKB-KW"/>
</dbReference>
<dbReference type="GO" id="GO:0045087">
    <property type="term" value="P:innate immune response"/>
    <property type="evidence" value="ECO:0007669"/>
    <property type="project" value="UniProtKB-KW"/>
</dbReference>
<keyword evidence="5" id="KW-0597">Phosphoprotein</keyword>
<keyword evidence="15" id="KW-0472">Membrane</keyword>
<evidence type="ECO:0000256" key="1">
    <source>
        <dbReference type="ARBA" id="ARBA00004275"/>
    </source>
</evidence>
<evidence type="ECO:0000256" key="10">
    <source>
        <dbReference type="ARBA" id="ARBA00022843"/>
    </source>
</evidence>
<dbReference type="InterPro" id="IPR031964">
    <property type="entry name" value="CARD_dom"/>
</dbReference>
<name>A0A9D3S0U8_ANGAN</name>
<dbReference type="GO" id="GO:0032727">
    <property type="term" value="P:positive regulation of interferon-alpha production"/>
    <property type="evidence" value="ECO:0007669"/>
    <property type="project" value="UniProtKB-ARBA"/>
</dbReference>
<evidence type="ECO:0000256" key="18">
    <source>
        <dbReference type="ARBA" id="ARBA00023288"/>
    </source>
</evidence>
<dbReference type="GO" id="GO:0032728">
    <property type="term" value="P:positive regulation of interferon-beta production"/>
    <property type="evidence" value="ECO:0007669"/>
    <property type="project" value="UniProtKB-ARBA"/>
</dbReference>
<evidence type="ECO:0000256" key="21">
    <source>
        <dbReference type="ARBA" id="ARBA00083233"/>
    </source>
</evidence>
<evidence type="ECO:0000256" key="12">
    <source>
        <dbReference type="ARBA" id="ARBA00022989"/>
    </source>
</evidence>
<protein>
    <recommendedName>
        <fullName evidence="19">Mitochondrial antiviral-signaling protein</fullName>
    </recommendedName>
    <alternativeName>
        <fullName evidence="20">Interferon beta promoter stimulator protein 1</fullName>
    </alternativeName>
    <alternativeName>
        <fullName evidence="21">Virus-induced-signaling adapter</fullName>
    </alternativeName>
</protein>
<evidence type="ECO:0000259" key="23">
    <source>
        <dbReference type="Pfam" id="PF16739"/>
    </source>
</evidence>
<evidence type="ECO:0000256" key="14">
    <source>
        <dbReference type="ARBA" id="ARBA00023128"/>
    </source>
</evidence>
<evidence type="ECO:0000256" key="11">
    <source>
        <dbReference type="ARBA" id="ARBA00022859"/>
    </source>
</evidence>
<gene>
    <name evidence="24" type="ORF">ANANG_G00098020</name>
</gene>
<keyword evidence="13" id="KW-0051">Antiviral defense</keyword>
<organism evidence="24 25">
    <name type="scientific">Anguilla anguilla</name>
    <name type="common">European freshwater eel</name>
    <name type="synonym">Muraena anguilla</name>
    <dbReference type="NCBI Taxonomy" id="7936"/>
    <lineage>
        <taxon>Eukaryota</taxon>
        <taxon>Metazoa</taxon>
        <taxon>Chordata</taxon>
        <taxon>Craniata</taxon>
        <taxon>Vertebrata</taxon>
        <taxon>Euteleostomi</taxon>
        <taxon>Actinopterygii</taxon>
        <taxon>Neopterygii</taxon>
        <taxon>Teleostei</taxon>
        <taxon>Anguilliformes</taxon>
        <taxon>Anguillidae</taxon>
        <taxon>Anguilla</taxon>
    </lineage>
</organism>
<sequence length="456" mass="48603">MTYASEQLFNRYLRPKMAAIASRVKAREIVPHLPCLTQTDREEIEAKREISGNYTAMQHLLDCLKRRKNWPEQFISALVQCEHEELASEIRAVYEPLLGPTAPVAPAANAHPVHIPDPSPPRHPGGSPLQPPRVEDPSPQQQPQSVAVSGEQNSTPVNNESSAEAAPCQGPAAPIGQDLPGASSQVPAPSYTLLSPSLPLASETPATGPAVSPPEPQMSPVKLPVQECNLPAANTTQQPVENSDPTVNQVAANDRQAHPAQGSSVQQPSRLTELAAGADHTDHPAPSPLAGGPLGEDEFLSKPGTLRSCVAPGHRPPGNPAFPAPAPVPEEPYSGNSNRLMISGSCRESVASSGTAAVPSHREPEEDHYDSVHRSLLDHQDVRVNVGHVSESAPVPNHAGQAPRASNEQPSLAPMHTYSPQRDQRAGFPYNLLDNYYVPAAAVAGLSLLMLWKLKN</sequence>
<dbReference type="Proteomes" id="UP001044222">
    <property type="component" value="Unassembled WGS sequence"/>
</dbReference>
<evidence type="ECO:0000256" key="8">
    <source>
        <dbReference type="ARBA" id="ARBA00022692"/>
    </source>
</evidence>
<evidence type="ECO:0000256" key="16">
    <source>
        <dbReference type="ARBA" id="ARBA00023139"/>
    </source>
</evidence>
<dbReference type="GO" id="GO:0005777">
    <property type="term" value="C:peroxisome"/>
    <property type="evidence" value="ECO:0007669"/>
    <property type="project" value="UniProtKB-SubCell"/>
</dbReference>
<dbReference type="GO" id="GO:1900063">
    <property type="term" value="P:regulation of peroxisome organization"/>
    <property type="evidence" value="ECO:0007669"/>
    <property type="project" value="UniProtKB-ARBA"/>
</dbReference>
<feature type="region of interest" description="Disordered" evidence="22">
    <location>
        <begin position="108"/>
        <end position="221"/>
    </location>
</feature>
<feature type="compositionally biased region" description="Polar residues" evidence="22">
    <location>
        <begin position="233"/>
        <end position="251"/>
    </location>
</feature>
<feature type="compositionally biased region" description="Low complexity" evidence="22">
    <location>
        <begin position="187"/>
        <end position="202"/>
    </location>
</feature>